<name>A0A9C7D0A0_9BURK</name>
<dbReference type="Pfam" id="PF01520">
    <property type="entry name" value="Amidase_3"/>
    <property type="match status" value="1"/>
</dbReference>
<dbReference type="Gene3D" id="3.40.630.40">
    <property type="entry name" value="Zn-dependent exopeptidases"/>
    <property type="match status" value="1"/>
</dbReference>
<dbReference type="Gene3D" id="2.60.40.3500">
    <property type="match status" value="1"/>
</dbReference>
<dbReference type="SMART" id="SM00646">
    <property type="entry name" value="Ami_3"/>
    <property type="match status" value="1"/>
</dbReference>
<evidence type="ECO:0000256" key="1">
    <source>
        <dbReference type="ARBA" id="ARBA00001561"/>
    </source>
</evidence>
<evidence type="ECO:0000256" key="9">
    <source>
        <dbReference type="ARBA" id="ARBA00074581"/>
    </source>
</evidence>
<dbReference type="GO" id="GO:0008745">
    <property type="term" value="F:N-acetylmuramoyl-L-alanine amidase activity"/>
    <property type="evidence" value="ECO:0007669"/>
    <property type="project" value="UniProtKB-EC"/>
</dbReference>
<accession>A0A9C7D0A0</accession>
<proteinExistence type="inferred from homology"/>
<protein>
    <recommendedName>
        <fullName evidence="9">N-acetylmuramoyl-L-alanine amidase AmiC</fullName>
        <ecNumber evidence="4">3.5.1.28</ecNumber>
    </recommendedName>
</protein>
<dbReference type="Pfam" id="PF11741">
    <property type="entry name" value="AMIN"/>
    <property type="match status" value="1"/>
</dbReference>
<dbReference type="EC" id="3.5.1.28" evidence="4"/>
<organism evidence="11">
    <name type="scientific">Polynucleobacter yangtzensis</name>
    <dbReference type="NCBI Taxonomy" id="1743159"/>
    <lineage>
        <taxon>Bacteria</taxon>
        <taxon>Pseudomonadati</taxon>
        <taxon>Pseudomonadota</taxon>
        <taxon>Betaproteobacteria</taxon>
        <taxon>Burkholderiales</taxon>
        <taxon>Burkholderiaceae</taxon>
        <taxon>Polynucleobacter</taxon>
    </lineage>
</organism>
<evidence type="ECO:0000256" key="3">
    <source>
        <dbReference type="ARBA" id="ARBA00010860"/>
    </source>
</evidence>
<evidence type="ECO:0000256" key="4">
    <source>
        <dbReference type="ARBA" id="ARBA00011901"/>
    </source>
</evidence>
<dbReference type="PANTHER" id="PTHR30404">
    <property type="entry name" value="N-ACETYLMURAMOYL-L-ALANINE AMIDASE"/>
    <property type="match status" value="1"/>
</dbReference>
<comment type="catalytic activity">
    <reaction evidence="1">
        <text>Hydrolyzes the link between N-acetylmuramoyl residues and L-amino acid residues in certain cell-wall glycopeptides.</text>
        <dbReference type="EC" id="3.5.1.28"/>
    </reaction>
</comment>
<evidence type="ECO:0000256" key="7">
    <source>
        <dbReference type="ARBA" id="ARBA00022801"/>
    </source>
</evidence>
<dbReference type="InterPro" id="IPR021731">
    <property type="entry name" value="AMIN_dom"/>
</dbReference>
<dbReference type="CDD" id="cd02696">
    <property type="entry name" value="MurNAc-LAA"/>
    <property type="match status" value="1"/>
</dbReference>
<keyword evidence="5" id="KW-0732">Signal</keyword>
<keyword evidence="7" id="KW-0378">Hydrolase</keyword>
<evidence type="ECO:0000259" key="10">
    <source>
        <dbReference type="SMART" id="SM00646"/>
    </source>
</evidence>
<dbReference type="Proteomes" id="UP001211097">
    <property type="component" value="Chromosome"/>
</dbReference>
<sequence>MDKPYMKPKKINLSKRQTLKTSAKFLSFALLLTEVDIAWGAKILGVRVWPSEDYTRVTLESDTPLPITQQILTNPDRLVVDVQGLELNPTLKDLVAKVKPNDPYISQVRVGQFQPGIVRLVFDLKEPIKPQLFTLDPVAEYNYRMVFDLYPTTPPDPLMALVRSSAKKETALEKSNEEVDLIAQFATKKEKELAKVPAAPVAQAIPETKELPAPAKYKRLITIAIDPGHGGEDPGAIGAAGSKEKHVVLAIAKRLKDKIEGEAYMRPFLTRDGDYFVPLHVRVQKARRVEADLFVSIHADAFIERNARGASVFALSQMGASSTTARWMANKENASDLIGGINIKTQDRQVANLLLDMSTTAQIKDSLQVGNSILKQIGGFAALHKPKVEQASFAVLKAPDIPSILVETAFISNPQEEARLNDDNYQDKIAEAILRGIKEYFSKNPPVARRVNS</sequence>
<evidence type="ECO:0000256" key="2">
    <source>
        <dbReference type="ARBA" id="ARBA00004418"/>
    </source>
</evidence>
<reference evidence="11" key="1">
    <citation type="submission" date="2022-11" db="EMBL/GenBank/DDBJ databases">
        <title>Complete Genome Sequences of three Polynucleobacter sp. Subcluster PnecC Strains KF022, KF023, and KF032 Isolated from a Shallow Eutrophic Lake in Japan.</title>
        <authorList>
            <person name="Ogata Y."/>
            <person name="Watanabe K."/>
            <person name="Takemine S."/>
            <person name="Shindo C."/>
            <person name="Kurokawa R."/>
            <person name="Suda W."/>
        </authorList>
    </citation>
    <scope>NUCLEOTIDE SEQUENCE</scope>
    <source>
        <strain evidence="11">KF023</strain>
    </source>
</reference>
<evidence type="ECO:0000313" key="11">
    <source>
        <dbReference type="EMBL" id="BDT77522.1"/>
    </source>
</evidence>
<dbReference type="InterPro" id="IPR002508">
    <property type="entry name" value="MurNAc-LAA_cat"/>
</dbReference>
<dbReference type="PANTHER" id="PTHR30404:SF0">
    <property type="entry name" value="N-ACETYLMURAMOYL-L-ALANINE AMIDASE AMIC"/>
    <property type="match status" value="1"/>
</dbReference>
<dbReference type="FunFam" id="3.40.630.40:FF:000001">
    <property type="entry name" value="N-acetylmuramoyl-L-alanine amidase"/>
    <property type="match status" value="1"/>
</dbReference>
<evidence type="ECO:0000256" key="5">
    <source>
        <dbReference type="ARBA" id="ARBA00022729"/>
    </source>
</evidence>
<feature type="domain" description="MurNAc-LAA" evidence="10">
    <location>
        <begin position="283"/>
        <end position="438"/>
    </location>
</feature>
<dbReference type="GO" id="GO:0071555">
    <property type="term" value="P:cell wall organization"/>
    <property type="evidence" value="ECO:0007669"/>
    <property type="project" value="UniProtKB-KW"/>
</dbReference>
<dbReference type="InterPro" id="IPR050695">
    <property type="entry name" value="N-acetylmuramoyl_amidase_3"/>
</dbReference>
<gene>
    <name evidence="11" type="primary">amiC</name>
    <name evidence="11" type="ORF">PKF023_13250</name>
</gene>
<dbReference type="AlphaFoldDB" id="A0A9C7D0A0"/>
<dbReference type="SUPFAM" id="SSF53187">
    <property type="entry name" value="Zn-dependent exopeptidases"/>
    <property type="match status" value="1"/>
</dbReference>
<comment type="similarity">
    <text evidence="3">Belongs to the N-acetylmuramoyl-L-alanine amidase 3 family.</text>
</comment>
<dbReference type="KEGG" id="pyt:PKF023_13250"/>
<dbReference type="GO" id="GO:0009253">
    <property type="term" value="P:peptidoglycan catabolic process"/>
    <property type="evidence" value="ECO:0007669"/>
    <property type="project" value="InterPro"/>
</dbReference>
<dbReference type="RefSeq" id="WP_281741903.1">
    <property type="nucleotide sequence ID" value="NZ_AP026973.1"/>
</dbReference>
<keyword evidence="8" id="KW-0961">Cell wall biogenesis/degradation</keyword>
<comment type="subcellular location">
    <subcellularLocation>
        <location evidence="2">Periplasm</location>
    </subcellularLocation>
</comment>
<evidence type="ECO:0000256" key="8">
    <source>
        <dbReference type="ARBA" id="ARBA00023316"/>
    </source>
</evidence>
<keyword evidence="6" id="KW-0574">Periplasm</keyword>
<dbReference type="EMBL" id="AP026973">
    <property type="protein sequence ID" value="BDT77522.1"/>
    <property type="molecule type" value="Genomic_DNA"/>
</dbReference>
<dbReference type="GO" id="GO:0030288">
    <property type="term" value="C:outer membrane-bounded periplasmic space"/>
    <property type="evidence" value="ECO:0007669"/>
    <property type="project" value="TreeGrafter"/>
</dbReference>
<evidence type="ECO:0000256" key="6">
    <source>
        <dbReference type="ARBA" id="ARBA00022764"/>
    </source>
</evidence>